<dbReference type="PANTHER" id="PTHR15272:SF0">
    <property type="entry name" value="CHROMATIN ASSEMBLY FACTOR 1 SUBUNIT A"/>
    <property type="match status" value="1"/>
</dbReference>
<sequence>MADAQATSSDVPESQSLPESQPDSLIAPNKPKKAKSSETSIASLKGNKIAFRQKAVDWRNGLITMKALVAFNEYLDTLSTPLETIPDAHLPLIGKLVQESDKTLPNLVKHLKKTLLRSGDMGEGDDSSDSQDKLPPVALEIAIRAVADRVNYGIDDAPAALCVWRWEVKDLEALPHESTASMKKMEERRAERVQAKANITTIFGALGPAEKENLLGKKGPPQKKDQVDDTNAPPTEPSKETNGVSTEKKSAKAKEQATKPKAEPSEKEKEKLKKRAIKAEKEKKENEDMQKSAAKLASFFSKTPATKPKPAPKASSSKSDFQRTFYPFVVKKDTKLAPVNRFQLEKQRRKNDVVDVDGNEVIVIDADDDDKMDVDEVEEASGEPVEDRSSVLGKSSKDILAEFISTVPPSRRVRPSLYESSSQFPGGKLKSTSCYTVRALMAKLTEAGVNDDLKTVQRITDLLNDRKKVPVKLLQFCESRRPAYYGTWTKSSTLVGPRTPFARDLVTFDYSYNSDDDWEDEETGDAEEVMSANEESEDDVSEEESEFDWIVGDDEILDESNEGDPLLRRSRSPALPIPASRTKKRKGEDAAEASRKRRMLTGPLVPFCKGPCVETVIGQCDYEPFESYRIQLLNDSPFPLDPFTFVSAPVTTAMLASQTAASSSSLAAVVPPTADGVSFAVPQLPSHLASQPPSSPMPASATQTPTATKRPPAKFTLSDQRLLDFLRAIEGSTKTKPGLRDELFELFSVDGLRKGAIEAKVAEVAIKEKKVWKVKDEFWHLVGAARP</sequence>
<keyword evidence="2" id="KW-0227">DNA damage</keyword>
<keyword evidence="4" id="KW-0539">Nucleus</keyword>
<protein>
    <submittedName>
        <fullName evidence="8">Uncharacterized protein</fullName>
    </submittedName>
</protein>
<evidence type="ECO:0000313" key="8">
    <source>
        <dbReference type="EMBL" id="KDQ18445.1"/>
    </source>
</evidence>
<accession>A0A067MUR6</accession>
<evidence type="ECO:0000256" key="4">
    <source>
        <dbReference type="ARBA" id="ARBA00023242"/>
    </source>
</evidence>
<feature type="compositionally biased region" description="Basic and acidic residues" evidence="5">
    <location>
        <begin position="246"/>
        <end position="290"/>
    </location>
</feature>
<feature type="region of interest" description="Disordered" evidence="5">
    <location>
        <begin position="515"/>
        <end position="596"/>
    </location>
</feature>
<dbReference type="GO" id="GO:0006334">
    <property type="term" value="P:nucleosome assembly"/>
    <property type="evidence" value="ECO:0007669"/>
    <property type="project" value="TreeGrafter"/>
</dbReference>
<feature type="domain" description="Chromatin assembly factor 1 subunit Cac1-like C-terminal" evidence="7">
    <location>
        <begin position="722"/>
        <end position="774"/>
    </location>
</feature>
<dbReference type="GO" id="GO:0033186">
    <property type="term" value="C:CAF-1 complex"/>
    <property type="evidence" value="ECO:0007669"/>
    <property type="project" value="TreeGrafter"/>
</dbReference>
<dbReference type="HOGENOM" id="CLU_012467_0_0_1"/>
<feature type="compositionally biased region" description="Low complexity" evidence="5">
    <location>
        <begin position="689"/>
        <end position="708"/>
    </location>
</feature>
<dbReference type="EMBL" id="KL198021">
    <property type="protein sequence ID" value="KDQ18445.1"/>
    <property type="molecule type" value="Genomic_DNA"/>
</dbReference>
<evidence type="ECO:0000256" key="2">
    <source>
        <dbReference type="ARBA" id="ARBA00022763"/>
    </source>
</evidence>
<name>A0A067MUR6_BOTB1</name>
<dbReference type="PANTHER" id="PTHR15272">
    <property type="entry name" value="CHROMATIN ASSEMBLY FACTOR 1 SUBUNIT A CAF-1 SUBUNIT A"/>
    <property type="match status" value="1"/>
</dbReference>
<dbReference type="OrthoDB" id="440676at2759"/>
<evidence type="ECO:0000256" key="5">
    <source>
        <dbReference type="SAM" id="MobiDB-lite"/>
    </source>
</evidence>
<evidence type="ECO:0000256" key="3">
    <source>
        <dbReference type="ARBA" id="ARBA00023204"/>
    </source>
</evidence>
<feature type="compositionally biased region" description="Low complexity" evidence="5">
    <location>
        <begin position="301"/>
        <end position="319"/>
    </location>
</feature>
<dbReference type="Pfam" id="PF12253">
    <property type="entry name" value="CAF1A_dimeriz"/>
    <property type="match status" value="1"/>
</dbReference>
<feature type="compositionally biased region" description="Acidic residues" evidence="5">
    <location>
        <begin position="515"/>
        <end position="562"/>
    </location>
</feature>
<dbReference type="GO" id="GO:0005634">
    <property type="term" value="C:nucleus"/>
    <property type="evidence" value="ECO:0007669"/>
    <property type="project" value="UniProtKB-SubCell"/>
</dbReference>
<dbReference type="AlphaFoldDB" id="A0A067MUR6"/>
<dbReference type="InParanoid" id="A0A067MUR6"/>
<feature type="domain" description="Chromatin assembly factor 1 subunit A dimerization" evidence="6">
    <location>
        <begin position="472"/>
        <end position="545"/>
    </location>
</feature>
<dbReference type="GO" id="GO:0006281">
    <property type="term" value="P:DNA repair"/>
    <property type="evidence" value="ECO:0007669"/>
    <property type="project" value="UniProtKB-KW"/>
</dbReference>
<keyword evidence="3" id="KW-0234">DNA repair</keyword>
<dbReference type="InterPro" id="IPR048800">
    <property type="entry name" value="Cac1-like_C"/>
</dbReference>
<dbReference type="Pfam" id="PF21796">
    <property type="entry name" value="Cac1_C"/>
    <property type="match status" value="1"/>
</dbReference>
<evidence type="ECO:0000313" key="9">
    <source>
        <dbReference type="Proteomes" id="UP000027195"/>
    </source>
</evidence>
<feature type="region of interest" description="Disordered" evidence="5">
    <location>
        <begin position="210"/>
        <end position="320"/>
    </location>
</feature>
<evidence type="ECO:0000256" key="1">
    <source>
        <dbReference type="ARBA" id="ARBA00004123"/>
    </source>
</evidence>
<dbReference type="Proteomes" id="UP000027195">
    <property type="component" value="Unassembled WGS sequence"/>
</dbReference>
<dbReference type="InterPro" id="IPR022043">
    <property type="entry name" value="CAF1A_DD"/>
</dbReference>
<feature type="region of interest" description="Disordered" evidence="5">
    <location>
        <begin position="1"/>
        <end position="39"/>
    </location>
</feature>
<evidence type="ECO:0000259" key="6">
    <source>
        <dbReference type="Pfam" id="PF12253"/>
    </source>
</evidence>
<feature type="compositionally biased region" description="Polar residues" evidence="5">
    <location>
        <begin position="1"/>
        <end position="23"/>
    </location>
</feature>
<gene>
    <name evidence="8" type="ORF">BOTBODRAFT_511908</name>
</gene>
<organism evidence="8 9">
    <name type="scientific">Botryobasidium botryosum (strain FD-172 SS1)</name>
    <dbReference type="NCBI Taxonomy" id="930990"/>
    <lineage>
        <taxon>Eukaryota</taxon>
        <taxon>Fungi</taxon>
        <taxon>Dikarya</taxon>
        <taxon>Basidiomycota</taxon>
        <taxon>Agaricomycotina</taxon>
        <taxon>Agaricomycetes</taxon>
        <taxon>Cantharellales</taxon>
        <taxon>Botryobasidiaceae</taxon>
        <taxon>Botryobasidium</taxon>
    </lineage>
</organism>
<dbReference type="STRING" id="930990.A0A067MUR6"/>
<feature type="region of interest" description="Disordered" evidence="5">
    <location>
        <begin position="685"/>
        <end position="713"/>
    </location>
</feature>
<proteinExistence type="predicted"/>
<evidence type="ECO:0000259" key="7">
    <source>
        <dbReference type="Pfam" id="PF21796"/>
    </source>
</evidence>
<keyword evidence="9" id="KW-1185">Reference proteome</keyword>
<reference evidence="9" key="1">
    <citation type="journal article" date="2014" name="Proc. Natl. Acad. Sci. U.S.A.">
        <title>Extensive sampling of basidiomycete genomes demonstrates inadequacy of the white-rot/brown-rot paradigm for wood decay fungi.</title>
        <authorList>
            <person name="Riley R."/>
            <person name="Salamov A.A."/>
            <person name="Brown D.W."/>
            <person name="Nagy L.G."/>
            <person name="Floudas D."/>
            <person name="Held B.W."/>
            <person name="Levasseur A."/>
            <person name="Lombard V."/>
            <person name="Morin E."/>
            <person name="Otillar R."/>
            <person name="Lindquist E.A."/>
            <person name="Sun H."/>
            <person name="LaButti K.M."/>
            <person name="Schmutz J."/>
            <person name="Jabbour D."/>
            <person name="Luo H."/>
            <person name="Baker S.E."/>
            <person name="Pisabarro A.G."/>
            <person name="Walton J.D."/>
            <person name="Blanchette R.A."/>
            <person name="Henrissat B."/>
            <person name="Martin F."/>
            <person name="Cullen D."/>
            <person name="Hibbett D.S."/>
            <person name="Grigoriev I.V."/>
        </authorList>
    </citation>
    <scope>NUCLEOTIDE SEQUENCE [LARGE SCALE GENOMIC DNA]</scope>
    <source>
        <strain evidence="9">FD-172 SS1</strain>
    </source>
</reference>
<comment type="subcellular location">
    <subcellularLocation>
        <location evidence="1">Nucleus</location>
    </subcellularLocation>
</comment>